<keyword evidence="2" id="KW-0472">Membrane</keyword>
<feature type="compositionally biased region" description="Acidic residues" evidence="1">
    <location>
        <begin position="279"/>
        <end position="303"/>
    </location>
</feature>
<name>A0A5C4VRG2_9ACTN</name>
<feature type="transmembrane region" description="Helical" evidence="2">
    <location>
        <begin position="707"/>
        <end position="729"/>
    </location>
</feature>
<evidence type="ECO:0000313" key="4">
    <source>
        <dbReference type="Proteomes" id="UP000313231"/>
    </source>
</evidence>
<feature type="compositionally biased region" description="Low complexity" evidence="1">
    <location>
        <begin position="267"/>
        <end position="278"/>
    </location>
</feature>
<evidence type="ECO:0000256" key="1">
    <source>
        <dbReference type="SAM" id="MobiDB-lite"/>
    </source>
</evidence>
<evidence type="ECO:0008006" key="5">
    <source>
        <dbReference type="Google" id="ProtNLM"/>
    </source>
</evidence>
<feature type="region of interest" description="Disordered" evidence="1">
    <location>
        <begin position="259"/>
        <end position="308"/>
    </location>
</feature>
<sequence>MATALLLATGLQAAPGEAAPAAATPKRAEYDAPLEVSIDSLDPGVLPRTGPLVVTGRVTNVDLETWDRINLYPMFGSGAPSMTSGEELAAAVATDPEAQVGDRYTEDLAVRAEVASLGPGESEAFTIRIPQRVLRQAFANPSTGVYWFGVHALGENADGRDELADGRARTFLPYVAPGARSGQGVETAVVVPLRGRVAHSADGELGRTSWWDAALSPEGTLGGPLAFGAASGTEPVTWLVDPALPDAVAQLAAGNPIREITPVATDQPPGSESASPSESESEKDEQDDGQEDGAGEGGDDAAEVDPATLEPDSPLLRAAQSWLQRAATVLPDDTVAVLPYGDPDLAAAAGALPSLYDTARQHPAPTLGSWGVEGTPVVASRNGYLDAGAIEKVGDDATVLLGEQAFAAEAFPEGAPVGGLVGDRPVVATSTAVSRGGPGPDAALAPVALRQRLLSEAVVRLLAAGDERPVPIVVVLPSSIDAADAEEFWSGLDPELVSLVDLPTVTRANDIAAGAGDSAERQIDPDDLTYPEGQNAAQLDSRVFSEAGALIRSGRSLQSILGEGYAIGDTLVGEALAGTSYAMRGDADAGPRLARSRSWVTDQLDMVSLDAPQGVTLSSSSGSFNVAIGNTLDHAVTVRIEAAADSGATIKAANPIVLAANSRSSVPISADMRGTGVHNVRLRLTDADGTPIGAEDELPIRSGQVGVVIWAIIGTGAGILFLAIAIRLVRRFRAARRPSAEDPA</sequence>
<dbReference type="Pfam" id="PF19516">
    <property type="entry name" value="DUF6049"/>
    <property type="match status" value="1"/>
</dbReference>
<dbReference type="EMBL" id="VDMP01000025">
    <property type="protein sequence ID" value="TNM38420.1"/>
    <property type="molecule type" value="Genomic_DNA"/>
</dbReference>
<reference evidence="3 4" key="1">
    <citation type="journal article" date="2016" name="Int. J. Syst. Evol. Microbiol.">
        <title>Nocardioides albidus sp. nov., an actinobacterium isolated from garden soil.</title>
        <authorList>
            <person name="Singh H."/>
            <person name="Du J."/>
            <person name="Trinh H."/>
            <person name="Won K."/>
            <person name="Yang J.E."/>
            <person name="Yin C."/>
            <person name="Kook M."/>
            <person name="Yi T.H."/>
        </authorList>
    </citation>
    <scope>NUCLEOTIDE SEQUENCE [LARGE SCALE GENOMIC DNA]</scope>
    <source>
        <strain evidence="3 4">CCTCC AB 2015297</strain>
    </source>
</reference>
<keyword evidence="2" id="KW-0812">Transmembrane</keyword>
<comment type="caution">
    <text evidence="3">The sequence shown here is derived from an EMBL/GenBank/DDBJ whole genome shotgun (WGS) entry which is preliminary data.</text>
</comment>
<evidence type="ECO:0000313" key="3">
    <source>
        <dbReference type="EMBL" id="TNM38420.1"/>
    </source>
</evidence>
<proteinExistence type="predicted"/>
<evidence type="ECO:0000256" key="2">
    <source>
        <dbReference type="SAM" id="Phobius"/>
    </source>
</evidence>
<accession>A0A5C4VRG2</accession>
<dbReference type="AlphaFoldDB" id="A0A5C4VRG2"/>
<organism evidence="3 4">
    <name type="scientific">Nocardioides albidus</name>
    <dbReference type="NCBI Taxonomy" id="1517589"/>
    <lineage>
        <taxon>Bacteria</taxon>
        <taxon>Bacillati</taxon>
        <taxon>Actinomycetota</taxon>
        <taxon>Actinomycetes</taxon>
        <taxon>Propionibacteriales</taxon>
        <taxon>Nocardioidaceae</taxon>
        <taxon>Nocardioides</taxon>
    </lineage>
</organism>
<gene>
    <name evidence="3" type="ORF">FHP29_14265</name>
</gene>
<keyword evidence="2" id="KW-1133">Transmembrane helix</keyword>
<dbReference type="Proteomes" id="UP000313231">
    <property type="component" value="Unassembled WGS sequence"/>
</dbReference>
<dbReference type="OrthoDB" id="3797035at2"/>
<dbReference type="InterPro" id="IPR046112">
    <property type="entry name" value="DUF6049"/>
</dbReference>
<keyword evidence="4" id="KW-1185">Reference proteome</keyword>
<protein>
    <recommendedName>
        <fullName evidence="5">Glycoprotein</fullName>
    </recommendedName>
</protein>